<evidence type="ECO:0000256" key="5">
    <source>
        <dbReference type="SAM" id="MobiDB-lite"/>
    </source>
</evidence>
<reference evidence="7 8" key="1">
    <citation type="submission" date="2018-12" db="EMBL/GenBank/DDBJ databases">
        <title>Complete Genome Sequence of Glutamicibacter creatinolyticus strain LGCM259,isolated from an abscess of a 12-year-old mare in Italy.</title>
        <authorList>
            <person name="Santos R.G."/>
            <person name="Silva A.L."/>
            <person name="Seyffert N."/>
            <person name="Castro T.L.P."/>
            <person name="Attili A.R."/>
            <person name="Rifici C."/>
            <person name="Mazzullo G."/>
            <person name="Brenig B."/>
            <person name="Venanzi F."/>
            <person name="Azevedo V."/>
        </authorList>
    </citation>
    <scope>NUCLEOTIDE SEQUENCE [LARGE SCALE GENOMIC DNA]</scope>
    <source>
        <strain evidence="7 8">LGCM 259</strain>
    </source>
</reference>
<gene>
    <name evidence="7" type="ORF">GcLGCM259_1148</name>
</gene>
<keyword evidence="8" id="KW-1185">Reference proteome</keyword>
<dbReference type="PANTHER" id="PTHR42723:SF1">
    <property type="entry name" value="CHLOROPHYLL SYNTHASE, CHLOROPLASTIC"/>
    <property type="match status" value="1"/>
</dbReference>
<protein>
    <submittedName>
        <fullName evidence="7">Prenyltransferase</fullName>
    </submittedName>
</protein>
<dbReference type="Gene3D" id="1.10.357.140">
    <property type="entry name" value="UbiA prenyltransferase"/>
    <property type="match status" value="1"/>
</dbReference>
<name>A0A5B7WSI0_9MICC</name>
<evidence type="ECO:0000256" key="2">
    <source>
        <dbReference type="ARBA" id="ARBA00022692"/>
    </source>
</evidence>
<dbReference type="PANTHER" id="PTHR42723">
    <property type="entry name" value="CHLOROPHYLL SYNTHASE"/>
    <property type="match status" value="1"/>
</dbReference>
<feature type="transmembrane region" description="Helical" evidence="6">
    <location>
        <begin position="120"/>
        <end position="143"/>
    </location>
</feature>
<dbReference type="GO" id="GO:0016020">
    <property type="term" value="C:membrane"/>
    <property type="evidence" value="ECO:0007669"/>
    <property type="project" value="UniProtKB-SubCell"/>
</dbReference>
<feature type="transmembrane region" description="Helical" evidence="6">
    <location>
        <begin position="305"/>
        <end position="326"/>
    </location>
</feature>
<dbReference type="GO" id="GO:0016765">
    <property type="term" value="F:transferase activity, transferring alkyl or aryl (other than methyl) groups"/>
    <property type="evidence" value="ECO:0007669"/>
    <property type="project" value="InterPro"/>
</dbReference>
<keyword evidence="7" id="KW-0808">Transferase</keyword>
<evidence type="ECO:0000256" key="3">
    <source>
        <dbReference type="ARBA" id="ARBA00022989"/>
    </source>
</evidence>
<keyword evidence="4 6" id="KW-0472">Membrane</keyword>
<dbReference type="Pfam" id="PF01040">
    <property type="entry name" value="UbiA"/>
    <property type="match status" value="1"/>
</dbReference>
<dbReference type="AlphaFoldDB" id="A0A5B7WSI0"/>
<dbReference type="EMBL" id="CP034412">
    <property type="protein sequence ID" value="QCY46889.1"/>
    <property type="molecule type" value="Genomic_DNA"/>
</dbReference>
<evidence type="ECO:0000256" key="6">
    <source>
        <dbReference type="SAM" id="Phobius"/>
    </source>
</evidence>
<dbReference type="RefSeq" id="WP_138926039.1">
    <property type="nucleotide sequence ID" value="NZ_CP034412.1"/>
</dbReference>
<feature type="transmembrane region" description="Helical" evidence="6">
    <location>
        <begin position="149"/>
        <end position="168"/>
    </location>
</feature>
<dbReference type="CDD" id="cd13966">
    <property type="entry name" value="PT_UbiA_4"/>
    <property type="match status" value="1"/>
</dbReference>
<dbReference type="InterPro" id="IPR050475">
    <property type="entry name" value="Prenyltransferase_related"/>
</dbReference>
<dbReference type="InterPro" id="IPR000537">
    <property type="entry name" value="UbiA_prenyltransferase"/>
</dbReference>
<evidence type="ECO:0000256" key="4">
    <source>
        <dbReference type="ARBA" id="ARBA00023136"/>
    </source>
</evidence>
<feature type="transmembrane region" description="Helical" evidence="6">
    <location>
        <begin position="246"/>
        <end position="265"/>
    </location>
</feature>
<dbReference type="NCBIfam" id="NF009608">
    <property type="entry name" value="PRK13105.1"/>
    <property type="match status" value="1"/>
</dbReference>
<dbReference type="InterPro" id="IPR044878">
    <property type="entry name" value="UbiA_sf"/>
</dbReference>
<comment type="subcellular location">
    <subcellularLocation>
        <location evidence="1">Membrane</location>
        <topology evidence="1">Multi-pass membrane protein</topology>
    </subcellularLocation>
</comment>
<evidence type="ECO:0000313" key="7">
    <source>
        <dbReference type="EMBL" id="QCY46889.1"/>
    </source>
</evidence>
<proteinExistence type="predicted"/>
<feature type="transmembrane region" description="Helical" evidence="6">
    <location>
        <begin position="206"/>
        <end position="225"/>
    </location>
</feature>
<evidence type="ECO:0000313" key="8">
    <source>
        <dbReference type="Proteomes" id="UP000307000"/>
    </source>
</evidence>
<feature type="region of interest" description="Disordered" evidence="5">
    <location>
        <begin position="1"/>
        <end position="35"/>
    </location>
</feature>
<organism evidence="7 8">
    <name type="scientific">Glutamicibacter creatinolyticus</name>
    <dbReference type="NCBI Taxonomy" id="162496"/>
    <lineage>
        <taxon>Bacteria</taxon>
        <taxon>Bacillati</taxon>
        <taxon>Actinomycetota</taxon>
        <taxon>Actinomycetes</taxon>
        <taxon>Micrococcales</taxon>
        <taxon>Micrococcaceae</taxon>
        <taxon>Glutamicibacter</taxon>
    </lineage>
</organism>
<feature type="transmembrane region" description="Helical" evidence="6">
    <location>
        <begin position="271"/>
        <end position="289"/>
    </location>
</feature>
<feature type="compositionally biased region" description="Polar residues" evidence="5">
    <location>
        <begin position="1"/>
        <end position="10"/>
    </location>
</feature>
<dbReference type="KEGG" id="gcr:GcLGCM259_1148"/>
<evidence type="ECO:0000256" key="1">
    <source>
        <dbReference type="ARBA" id="ARBA00004141"/>
    </source>
</evidence>
<keyword evidence="3 6" id="KW-1133">Transmembrane helix</keyword>
<feature type="transmembrane region" description="Helical" evidence="6">
    <location>
        <begin position="53"/>
        <end position="71"/>
    </location>
</feature>
<keyword evidence="2 6" id="KW-0812">Transmembrane</keyword>
<dbReference type="Proteomes" id="UP000307000">
    <property type="component" value="Chromosome"/>
</dbReference>
<sequence length="327" mass="35589">MTSKPRTTGASGIPARPGTTPGSLTAREPASTRPRTRNLAHTLKGLVATSRPLSWINTAYPFAIAYLLAGGGFDWRWWVGTVFFLIPYNLVMYGINDVFDYESDIRNPRKGGVEGAVLDRSLHATVLWACALTALPFLVALVLGGGARANLVLGISMVALLAYSAPYLRFKERPFLDSLTSAVHFVSPGVYGWALAEASMDLQPLAAFGAFLLWGMASHALGAIQDIEPDRQAGLSSIATVLGARWTARLVLGWYVLAGLLLLVLPGPAKLAGLFAVPYALNALPYLNLADQDSAIARSAWRRFLWLNYLCGFLLSMLLIYLVWFWQ</sequence>
<dbReference type="Gene3D" id="1.20.120.1780">
    <property type="entry name" value="UbiA prenyltransferase"/>
    <property type="match status" value="1"/>
</dbReference>
<accession>A0A5B7WSI0</accession>